<evidence type="ECO:0000256" key="1">
    <source>
        <dbReference type="ARBA" id="ARBA00022512"/>
    </source>
</evidence>
<evidence type="ECO:0000256" key="7">
    <source>
        <dbReference type="SAM" id="MobiDB-lite"/>
    </source>
</evidence>
<keyword evidence="13" id="KW-1185">Reference proteome</keyword>
<keyword evidence="2" id="KW-0964">Secreted</keyword>
<evidence type="ECO:0000256" key="2">
    <source>
        <dbReference type="ARBA" id="ARBA00022525"/>
    </source>
</evidence>
<accession>A0A9W6PBH2</accession>
<evidence type="ECO:0000256" key="4">
    <source>
        <dbReference type="ARBA" id="ARBA00022889"/>
    </source>
</evidence>
<keyword evidence="8" id="KW-1133">Transmembrane helix</keyword>
<feature type="compositionally biased region" description="Polar residues" evidence="7">
    <location>
        <begin position="174"/>
        <end position="188"/>
    </location>
</feature>
<dbReference type="Proteomes" id="UP001165092">
    <property type="component" value="Unassembled WGS sequence"/>
</dbReference>
<keyword evidence="8" id="KW-0472">Membrane</keyword>
<evidence type="ECO:0000313" key="13">
    <source>
        <dbReference type="Proteomes" id="UP001165092"/>
    </source>
</evidence>
<dbReference type="RefSeq" id="WP_285762040.1">
    <property type="nucleotide sequence ID" value="NZ_BSQG01000017.1"/>
</dbReference>
<keyword evidence="5" id="KW-0034">Amyloid</keyword>
<feature type="signal peptide" evidence="9">
    <location>
        <begin position="1"/>
        <end position="27"/>
    </location>
</feature>
<feature type="domain" description="Gram-positive cocci surface proteins LPxTG" evidence="10">
    <location>
        <begin position="192"/>
        <end position="228"/>
    </location>
</feature>
<name>A0A9W6PBH2_9ACTN</name>
<evidence type="ECO:0000313" key="12">
    <source>
        <dbReference type="EMBL" id="GLU50499.1"/>
    </source>
</evidence>
<reference evidence="12" key="1">
    <citation type="submission" date="2023-02" db="EMBL/GenBank/DDBJ databases">
        <title>Nocardiopsis ansamitocini NBRC 112285.</title>
        <authorList>
            <person name="Ichikawa N."/>
            <person name="Sato H."/>
            <person name="Tonouchi N."/>
        </authorList>
    </citation>
    <scope>NUCLEOTIDE SEQUENCE</scope>
    <source>
        <strain evidence="12">NBRC 112285</strain>
    </source>
</reference>
<evidence type="ECO:0000256" key="6">
    <source>
        <dbReference type="ARBA" id="ARBA00023088"/>
    </source>
</evidence>
<evidence type="ECO:0000259" key="11">
    <source>
        <dbReference type="PROSITE" id="PS51884"/>
    </source>
</evidence>
<evidence type="ECO:0000256" key="8">
    <source>
        <dbReference type="SAM" id="Phobius"/>
    </source>
</evidence>
<gene>
    <name evidence="12" type="ORF">Nans01_48500</name>
</gene>
<sequence length="228" mass="22566">MHGKKRKTAFAALVATGFFAVAPLAHADVTTSGNGSIGGGNQIVADLDAPINICGNAIAILGISGASCSGSGAAVVDPPEKPEPPAECEDSGYGECEPGEPPTEEPPTEEPPGYEEPPTEEPPGGEEPPTEEPPGGGGEEPPGYEPPGGGGEEPPGGGGEPPSENPENPDEPTVPQSSEPGTPENPGTATRLPVTGVQLVALLGMAGSAIVAGAGALFLGRRRRGTSK</sequence>
<evidence type="ECO:0000259" key="10">
    <source>
        <dbReference type="PROSITE" id="PS50847"/>
    </source>
</evidence>
<feature type="region of interest" description="Disordered" evidence="7">
    <location>
        <begin position="68"/>
        <end position="191"/>
    </location>
</feature>
<keyword evidence="6" id="KW-0572">Peptidoglycan-anchor</keyword>
<evidence type="ECO:0000256" key="3">
    <source>
        <dbReference type="ARBA" id="ARBA00022729"/>
    </source>
</evidence>
<keyword evidence="4" id="KW-0130">Cell adhesion</keyword>
<dbReference type="EMBL" id="BSQG01000017">
    <property type="protein sequence ID" value="GLU50499.1"/>
    <property type="molecule type" value="Genomic_DNA"/>
</dbReference>
<feature type="domain" description="Chaplin" evidence="11">
    <location>
        <begin position="34"/>
        <end position="74"/>
    </location>
</feature>
<dbReference type="GO" id="GO:0007155">
    <property type="term" value="P:cell adhesion"/>
    <property type="evidence" value="ECO:0007669"/>
    <property type="project" value="UniProtKB-KW"/>
</dbReference>
<proteinExistence type="predicted"/>
<feature type="compositionally biased region" description="Gly residues" evidence="7">
    <location>
        <begin position="134"/>
        <end position="160"/>
    </location>
</feature>
<dbReference type="InterPro" id="IPR019931">
    <property type="entry name" value="LPXTG_anchor"/>
</dbReference>
<feature type="transmembrane region" description="Helical" evidence="8">
    <location>
        <begin position="199"/>
        <end position="219"/>
    </location>
</feature>
<evidence type="ECO:0000256" key="9">
    <source>
        <dbReference type="SAM" id="SignalP"/>
    </source>
</evidence>
<keyword evidence="1" id="KW-0134">Cell wall</keyword>
<keyword evidence="3 9" id="KW-0732">Signal</keyword>
<evidence type="ECO:0008006" key="14">
    <source>
        <dbReference type="Google" id="ProtNLM"/>
    </source>
</evidence>
<feature type="chain" id="PRO_5040780886" description="DUF320 domain-containing protein" evidence="9">
    <location>
        <begin position="28"/>
        <end position="228"/>
    </location>
</feature>
<dbReference type="InterPro" id="IPR005528">
    <property type="entry name" value="ChpA-H"/>
</dbReference>
<evidence type="ECO:0000256" key="5">
    <source>
        <dbReference type="ARBA" id="ARBA00023087"/>
    </source>
</evidence>
<organism evidence="12 13">
    <name type="scientific">Nocardiopsis ansamitocini</name>
    <dbReference type="NCBI Taxonomy" id="1670832"/>
    <lineage>
        <taxon>Bacteria</taxon>
        <taxon>Bacillati</taxon>
        <taxon>Actinomycetota</taxon>
        <taxon>Actinomycetes</taxon>
        <taxon>Streptosporangiales</taxon>
        <taxon>Nocardiopsidaceae</taxon>
        <taxon>Nocardiopsis</taxon>
    </lineage>
</organism>
<dbReference type="PROSITE" id="PS51884">
    <property type="entry name" value="CHAPLIN"/>
    <property type="match status" value="1"/>
</dbReference>
<dbReference type="PROSITE" id="PS50847">
    <property type="entry name" value="GRAM_POS_ANCHORING"/>
    <property type="match status" value="1"/>
</dbReference>
<comment type="caution">
    <text evidence="12">The sequence shown here is derived from an EMBL/GenBank/DDBJ whole genome shotgun (WGS) entry which is preliminary data.</text>
</comment>
<dbReference type="AlphaFoldDB" id="A0A9W6PBH2"/>
<dbReference type="NCBIfam" id="TIGR01167">
    <property type="entry name" value="LPXTG_anchor"/>
    <property type="match status" value="1"/>
</dbReference>
<protein>
    <recommendedName>
        <fullName evidence="14">DUF320 domain-containing protein</fullName>
    </recommendedName>
</protein>
<dbReference type="Pfam" id="PF03777">
    <property type="entry name" value="ChpA-C"/>
    <property type="match status" value="1"/>
</dbReference>
<keyword evidence="8" id="KW-0812">Transmembrane</keyword>